<proteinExistence type="predicted"/>
<comment type="caution">
    <text evidence="1">The sequence shown here is derived from an EMBL/GenBank/DDBJ whole genome shotgun (WGS) entry which is preliminary data.</text>
</comment>
<dbReference type="EMBL" id="CM023475">
    <property type="protein sequence ID" value="KAH7944900.1"/>
    <property type="molecule type" value="Genomic_DNA"/>
</dbReference>
<evidence type="ECO:0000313" key="2">
    <source>
        <dbReference type="Proteomes" id="UP000821865"/>
    </source>
</evidence>
<keyword evidence="2" id="KW-1185">Reference proteome</keyword>
<reference evidence="1" key="1">
    <citation type="submission" date="2020-05" db="EMBL/GenBank/DDBJ databases">
        <title>Large-scale comparative analyses of tick genomes elucidate their genetic diversity and vector capacities.</title>
        <authorList>
            <person name="Jia N."/>
            <person name="Wang J."/>
            <person name="Shi W."/>
            <person name="Du L."/>
            <person name="Sun Y."/>
            <person name="Zhan W."/>
            <person name="Jiang J."/>
            <person name="Wang Q."/>
            <person name="Zhang B."/>
            <person name="Ji P."/>
            <person name="Sakyi L.B."/>
            <person name="Cui X."/>
            <person name="Yuan T."/>
            <person name="Jiang B."/>
            <person name="Yang W."/>
            <person name="Lam T.T.-Y."/>
            <person name="Chang Q."/>
            <person name="Ding S."/>
            <person name="Wang X."/>
            <person name="Zhu J."/>
            <person name="Ruan X."/>
            <person name="Zhao L."/>
            <person name="Wei J."/>
            <person name="Que T."/>
            <person name="Du C."/>
            <person name="Cheng J."/>
            <person name="Dai P."/>
            <person name="Han X."/>
            <person name="Huang E."/>
            <person name="Gao Y."/>
            <person name="Liu J."/>
            <person name="Shao H."/>
            <person name="Ye R."/>
            <person name="Li L."/>
            <person name="Wei W."/>
            <person name="Wang X."/>
            <person name="Wang C."/>
            <person name="Yang T."/>
            <person name="Huo Q."/>
            <person name="Li W."/>
            <person name="Guo W."/>
            <person name="Chen H."/>
            <person name="Zhou L."/>
            <person name="Ni X."/>
            <person name="Tian J."/>
            <person name="Zhou Y."/>
            <person name="Sheng Y."/>
            <person name="Liu T."/>
            <person name="Pan Y."/>
            <person name="Xia L."/>
            <person name="Li J."/>
            <person name="Zhao F."/>
            <person name="Cao W."/>
        </authorList>
    </citation>
    <scope>NUCLEOTIDE SEQUENCE</scope>
    <source>
        <strain evidence="1">Dsil-2018</strain>
    </source>
</reference>
<gene>
    <name evidence="1" type="ORF">HPB49_001681</name>
</gene>
<accession>A0ACB8CJ41</accession>
<protein>
    <submittedName>
        <fullName evidence="1">Uncharacterized protein</fullName>
    </submittedName>
</protein>
<sequence>MVGDQRIELKRAEAVALAVTLRDRRAEIEAELITPPQRIPATRLSVSRAVRGLSKRRRTQVSCTESMSKELDSKTLCQLQSSPSLAGSVAGLGSAATIATVAAAAAQHGPPSGLPSPTDNGPALPPGVPPSATAIAMMTASAAGGDEEVDDGALDPEEFYAAIPEPPDGGWGWMIVAASFLCNMVVDGIAYTFGIFFPEFVDHFKAPKGTVAWVGSLLSGCYLSAGPLVSALTNRYGCRAVCMGGSVVACIAFLLSTIVQDVGSLMVTFGLMAGVGFGLIYLPAIVSVNQYFSKKRALATGIAVCGSGMGAFVFAPFCQYLLTVFSWKGALMILAGLSLNCAVFGALMRPLLASDNPHTKPLLQRIWEEKERQRQDSLCNSQFFLVQHADGTIEKRQKLLLNTEPGVHSTLYLDQWGKSPMDTPVITLSPIQEARPSRMGSKEDQNDDSGESGKENGGTKKSSPLKEAIPESTESEKDAGQQSIIDDEKTATETTQMIPPESDNQASVNQPAPNGHVPNGGPTVTVPAAMSAIQEFAKRKGIMSSRSATKLCLSNITMGTEMRRNSSSPRMSSSGYVYTGAASRPHGRLATSGEVWKRVSQETVAGGPRQIQKTKKKDIARPMYRKDIFYSGSVVNLPEYRQSQGDVRSYVASVLTIPATDTIPAASGVDLPDGKPGAGSFCPPCLRLPASMSDTLADMLDMELLKNPAFVLVCVSNIVGMMGFCIPFMYIADSAVLKGIDKDKAAFLLSLIGITNMIGRLIFGWLSDLPQINCLLLNNLSLILSGIAVFILPFCYSYSTTVATCMIFGLIVAAYILLTSIILVELFGLDNLTNSFGLLSLCRGAACMVGPPLAGTLFDMTGSYDVPFFVSGTMLIVSGAMSFFIPCVRNTAVKPEPLPDIASPLEEIPEESDVPEDDEENVESIV</sequence>
<name>A0ACB8CJ41_DERSI</name>
<organism evidence="1 2">
    <name type="scientific">Dermacentor silvarum</name>
    <name type="common">Tick</name>
    <dbReference type="NCBI Taxonomy" id="543639"/>
    <lineage>
        <taxon>Eukaryota</taxon>
        <taxon>Metazoa</taxon>
        <taxon>Ecdysozoa</taxon>
        <taxon>Arthropoda</taxon>
        <taxon>Chelicerata</taxon>
        <taxon>Arachnida</taxon>
        <taxon>Acari</taxon>
        <taxon>Parasitiformes</taxon>
        <taxon>Ixodida</taxon>
        <taxon>Ixodoidea</taxon>
        <taxon>Ixodidae</taxon>
        <taxon>Rhipicephalinae</taxon>
        <taxon>Dermacentor</taxon>
    </lineage>
</organism>
<dbReference type="Proteomes" id="UP000821865">
    <property type="component" value="Chromosome 6"/>
</dbReference>
<evidence type="ECO:0000313" key="1">
    <source>
        <dbReference type="EMBL" id="KAH7944900.1"/>
    </source>
</evidence>